<reference evidence="2 3" key="1">
    <citation type="submission" date="2020-08" db="EMBL/GenBank/DDBJ databases">
        <title>Acidobacteriota in marine sediments use diverse sulfur dissimilation pathways.</title>
        <authorList>
            <person name="Wasmund K."/>
        </authorList>
    </citation>
    <scope>NUCLEOTIDE SEQUENCE [LARGE SCALE GENOMIC DNA]</scope>
    <source>
        <strain evidence="2">MAG AM3-A</strain>
    </source>
</reference>
<evidence type="ECO:0000313" key="2">
    <source>
        <dbReference type="EMBL" id="MBD3870374.1"/>
    </source>
</evidence>
<protein>
    <submittedName>
        <fullName evidence="2">Sulfatase</fullName>
    </submittedName>
</protein>
<accession>A0A8J6Y8F3</accession>
<proteinExistence type="predicted"/>
<evidence type="ECO:0000313" key="3">
    <source>
        <dbReference type="Proteomes" id="UP000598633"/>
    </source>
</evidence>
<organism evidence="2 3">
    <name type="scientific">Candidatus Sulfomarinibacter kjeldsenii</name>
    <dbReference type="NCBI Taxonomy" id="2885994"/>
    <lineage>
        <taxon>Bacteria</taxon>
        <taxon>Pseudomonadati</taxon>
        <taxon>Acidobacteriota</taxon>
        <taxon>Thermoanaerobaculia</taxon>
        <taxon>Thermoanaerobaculales</taxon>
        <taxon>Candidatus Sulfomarinibacteraceae</taxon>
        <taxon>Candidatus Sulfomarinibacter</taxon>
    </lineage>
</organism>
<dbReference type="PANTHER" id="PTHR43751:SF3">
    <property type="entry name" value="SULFATASE N-TERMINAL DOMAIN-CONTAINING PROTEIN"/>
    <property type="match status" value="1"/>
</dbReference>
<dbReference type="InterPro" id="IPR052701">
    <property type="entry name" value="GAG_Ulvan_Degrading_Sulfatases"/>
</dbReference>
<dbReference type="InterPro" id="IPR017850">
    <property type="entry name" value="Alkaline_phosphatase_core_sf"/>
</dbReference>
<dbReference type="CDD" id="cd16148">
    <property type="entry name" value="sulfatase_like"/>
    <property type="match status" value="1"/>
</dbReference>
<dbReference type="Proteomes" id="UP000598633">
    <property type="component" value="Unassembled WGS sequence"/>
</dbReference>
<dbReference type="AlphaFoldDB" id="A0A8J6Y8F3"/>
<sequence length="451" mass="51004">MYLRKQLFFAVLIATQLACVAKQRNVVLITLDTTRADHIGCYGYQYDTSPRIDQLAEEGVRFDFAIAQSSETPISCASQLTGTYPYRHKLRAMHGFSMTSLDDSVPTLAEVFSSHEYVTAAFISAFPASSRYGLERGFAIFDESFLRQHPPSIHEDGTVATGRSQRSADETTSAVLEWLQADPGAPFFLWVHLFDPHDTHLLPPARYLEKRMEGRQVEDQHDYLRAVYDAEISYADMHVGIIIDELDRLGLRESTVLAVTSDHGEGLGDHNWWKHSLLYQEQIRVPLILQGPGIPAGQVITPVVEHVDLMPTLLQLAKIDHSTPVGVQGQSLTGLLSGDVTLDRRTTAYSEVHSFFTLSESPGKRDIGVIYSIIQDRWKLLHFPRRPEYDKLFDLHKDPGELHNLLDQNREIAERLLGELVRREAIDIQLPDPEEVTEEDLELLRSLGYVE</sequence>
<dbReference type="Gene3D" id="3.40.720.10">
    <property type="entry name" value="Alkaline Phosphatase, subunit A"/>
    <property type="match status" value="2"/>
</dbReference>
<name>A0A8J6Y8F3_9BACT</name>
<dbReference type="Pfam" id="PF00884">
    <property type="entry name" value="Sulfatase"/>
    <property type="match status" value="1"/>
</dbReference>
<dbReference type="InterPro" id="IPR000917">
    <property type="entry name" value="Sulfatase_N"/>
</dbReference>
<evidence type="ECO:0000259" key="1">
    <source>
        <dbReference type="Pfam" id="PF00884"/>
    </source>
</evidence>
<gene>
    <name evidence="2" type="ORF">IFJ97_03315</name>
</gene>
<feature type="domain" description="Sulfatase N-terminal" evidence="1">
    <location>
        <begin position="24"/>
        <end position="318"/>
    </location>
</feature>
<comment type="caution">
    <text evidence="2">The sequence shown here is derived from an EMBL/GenBank/DDBJ whole genome shotgun (WGS) entry which is preliminary data.</text>
</comment>
<dbReference type="EMBL" id="JACXWA010000056">
    <property type="protein sequence ID" value="MBD3870374.1"/>
    <property type="molecule type" value="Genomic_DNA"/>
</dbReference>
<dbReference type="SUPFAM" id="SSF53649">
    <property type="entry name" value="Alkaline phosphatase-like"/>
    <property type="match status" value="1"/>
</dbReference>
<dbReference type="PANTHER" id="PTHR43751">
    <property type="entry name" value="SULFATASE"/>
    <property type="match status" value="1"/>
</dbReference>